<evidence type="ECO:0000256" key="1">
    <source>
        <dbReference type="ARBA" id="ARBA00004141"/>
    </source>
</evidence>
<dbReference type="STRING" id="6573.A0A210R0N3"/>
<dbReference type="Pfam" id="PF04117">
    <property type="entry name" value="Mpv17_PMP22"/>
    <property type="match status" value="1"/>
</dbReference>
<evidence type="ECO:0000256" key="3">
    <source>
        <dbReference type="ARBA" id="ARBA00022692"/>
    </source>
</evidence>
<keyword evidence="8" id="KW-1185">Reference proteome</keyword>
<dbReference type="Proteomes" id="UP000242188">
    <property type="component" value="Unassembled WGS sequence"/>
</dbReference>
<sequence>MIKAVGYYGSLWLVADFVEQKIVCKKVVYDPYKAARSVTVGGGVVAPLVYTWMKVGEKILPGRSLRTALMKVCIDAFVFGPVAISSFYMSSSLLEGKSWQGSVEEWKKKLAPTIKRAWCLWPGVQLLNFMFVPPTRRVYFVGTVSLFWSVFLLYMKDDAVKHGARTGLDES</sequence>
<proteinExistence type="inferred from homology"/>
<evidence type="ECO:0000256" key="4">
    <source>
        <dbReference type="ARBA" id="ARBA00022989"/>
    </source>
</evidence>
<reference evidence="7 8" key="1">
    <citation type="journal article" date="2017" name="Nat. Ecol. Evol.">
        <title>Scallop genome provides insights into evolution of bilaterian karyotype and development.</title>
        <authorList>
            <person name="Wang S."/>
            <person name="Zhang J."/>
            <person name="Jiao W."/>
            <person name="Li J."/>
            <person name="Xun X."/>
            <person name="Sun Y."/>
            <person name="Guo X."/>
            <person name="Huan P."/>
            <person name="Dong B."/>
            <person name="Zhang L."/>
            <person name="Hu X."/>
            <person name="Sun X."/>
            <person name="Wang J."/>
            <person name="Zhao C."/>
            <person name="Wang Y."/>
            <person name="Wang D."/>
            <person name="Huang X."/>
            <person name="Wang R."/>
            <person name="Lv J."/>
            <person name="Li Y."/>
            <person name="Zhang Z."/>
            <person name="Liu B."/>
            <person name="Lu W."/>
            <person name="Hui Y."/>
            <person name="Liang J."/>
            <person name="Zhou Z."/>
            <person name="Hou R."/>
            <person name="Li X."/>
            <person name="Liu Y."/>
            <person name="Li H."/>
            <person name="Ning X."/>
            <person name="Lin Y."/>
            <person name="Zhao L."/>
            <person name="Xing Q."/>
            <person name="Dou J."/>
            <person name="Li Y."/>
            <person name="Mao J."/>
            <person name="Guo H."/>
            <person name="Dou H."/>
            <person name="Li T."/>
            <person name="Mu C."/>
            <person name="Jiang W."/>
            <person name="Fu Q."/>
            <person name="Fu X."/>
            <person name="Miao Y."/>
            <person name="Liu J."/>
            <person name="Yu Q."/>
            <person name="Li R."/>
            <person name="Liao H."/>
            <person name="Li X."/>
            <person name="Kong Y."/>
            <person name="Jiang Z."/>
            <person name="Chourrout D."/>
            <person name="Li R."/>
            <person name="Bao Z."/>
        </authorList>
    </citation>
    <scope>NUCLEOTIDE SEQUENCE [LARGE SCALE GENOMIC DNA]</scope>
    <source>
        <strain evidence="7 8">PY_sf001</strain>
    </source>
</reference>
<dbReference type="GO" id="GO:0016020">
    <property type="term" value="C:membrane"/>
    <property type="evidence" value="ECO:0007669"/>
    <property type="project" value="UniProtKB-SubCell"/>
</dbReference>
<feature type="transmembrane region" description="Helical" evidence="6">
    <location>
        <begin position="138"/>
        <end position="155"/>
    </location>
</feature>
<dbReference type="PANTHER" id="PTHR11266:SF75">
    <property type="entry name" value="IP10007P-RELATED"/>
    <property type="match status" value="1"/>
</dbReference>
<gene>
    <name evidence="7" type="ORF">KP79_PYT13453</name>
</gene>
<keyword evidence="3 6" id="KW-0812">Transmembrane</keyword>
<name>A0A210R0N3_MIZYE</name>
<evidence type="ECO:0000313" key="8">
    <source>
        <dbReference type="Proteomes" id="UP000242188"/>
    </source>
</evidence>
<dbReference type="EMBL" id="NEDP02000981">
    <property type="protein sequence ID" value="OWF54578.1"/>
    <property type="molecule type" value="Genomic_DNA"/>
</dbReference>
<dbReference type="AlphaFoldDB" id="A0A210R0N3"/>
<keyword evidence="5 6" id="KW-0472">Membrane</keyword>
<organism evidence="7 8">
    <name type="scientific">Mizuhopecten yessoensis</name>
    <name type="common">Japanese scallop</name>
    <name type="synonym">Patinopecten yessoensis</name>
    <dbReference type="NCBI Taxonomy" id="6573"/>
    <lineage>
        <taxon>Eukaryota</taxon>
        <taxon>Metazoa</taxon>
        <taxon>Spiralia</taxon>
        <taxon>Lophotrochozoa</taxon>
        <taxon>Mollusca</taxon>
        <taxon>Bivalvia</taxon>
        <taxon>Autobranchia</taxon>
        <taxon>Pteriomorphia</taxon>
        <taxon>Pectinida</taxon>
        <taxon>Pectinoidea</taxon>
        <taxon>Pectinidae</taxon>
        <taxon>Mizuhopecten</taxon>
    </lineage>
</organism>
<comment type="caution">
    <text evidence="7">The sequence shown here is derived from an EMBL/GenBank/DDBJ whole genome shotgun (WGS) entry which is preliminary data.</text>
</comment>
<protein>
    <submittedName>
        <fullName evidence="7">Protein SYM1</fullName>
    </submittedName>
</protein>
<evidence type="ECO:0000313" key="7">
    <source>
        <dbReference type="EMBL" id="OWF54578.1"/>
    </source>
</evidence>
<dbReference type="PANTHER" id="PTHR11266">
    <property type="entry name" value="PEROXISOMAL MEMBRANE PROTEIN 2, PXMP2 MPV17"/>
    <property type="match status" value="1"/>
</dbReference>
<comment type="subcellular location">
    <subcellularLocation>
        <location evidence="1">Membrane</location>
        <topology evidence="1">Multi-pass membrane protein</topology>
    </subcellularLocation>
</comment>
<evidence type="ECO:0000256" key="5">
    <source>
        <dbReference type="ARBA" id="ARBA00023136"/>
    </source>
</evidence>
<evidence type="ECO:0000256" key="2">
    <source>
        <dbReference type="ARBA" id="ARBA00006824"/>
    </source>
</evidence>
<dbReference type="OrthoDB" id="430207at2759"/>
<dbReference type="InterPro" id="IPR007248">
    <property type="entry name" value="Mpv17_PMP22"/>
</dbReference>
<comment type="caution">
    <text evidence="6">Lacks conserved residue(s) required for the propagation of feature annotation.</text>
</comment>
<dbReference type="GO" id="GO:0005739">
    <property type="term" value="C:mitochondrion"/>
    <property type="evidence" value="ECO:0007669"/>
    <property type="project" value="TreeGrafter"/>
</dbReference>
<evidence type="ECO:0000256" key="6">
    <source>
        <dbReference type="RuleBase" id="RU363053"/>
    </source>
</evidence>
<keyword evidence="4 6" id="KW-1133">Transmembrane helix</keyword>
<accession>A0A210R0N3</accession>
<comment type="similarity">
    <text evidence="2 6">Belongs to the peroxisomal membrane protein PXMP2/4 family.</text>
</comment>